<dbReference type="GO" id="GO:0005829">
    <property type="term" value="C:cytosol"/>
    <property type="evidence" value="ECO:0007669"/>
    <property type="project" value="TreeGrafter"/>
</dbReference>
<dbReference type="InterPro" id="IPR036005">
    <property type="entry name" value="Creatinase/aminopeptidase-like"/>
</dbReference>
<accession>A0A4D6YFY5</accession>
<comment type="cofactor">
    <cofactor evidence="6">
        <name>Co(2+)</name>
        <dbReference type="ChEBI" id="CHEBI:48828"/>
    </cofactor>
    <cofactor evidence="6">
        <name>Zn(2+)</name>
        <dbReference type="ChEBI" id="CHEBI:29105"/>
    </cofactor>
    <cofactor evidence="6">
        <name>Mn(2+)</name>
        <dbReference type="ChEBI" id="CHEBI:29035"/>
    </cofactor>
    <cofactor evidence="6">
        <name>Fe(2+)</name>
        <dbReference type="ChEBI" id="CHEBI:29033"/>
    </cofactor>
    <text evidence="6">Binds 2 divalent metal cations per subunit. Has a high-affinity and a low affinity metal-binding site. The true nature of the physiological cofactor is under debate. The enzyme is active with cobalt, zinc, manganese or divalent iron ions. Most likely, methionine aminopeptidases function as mononuclear Fe(2+)-metalloproteases under physiological conditions, and the catalytically relevant metal-binding site has been assigned to the histidine-containing high-affinity site.</text>
</comment>
<dbReference type="OrthoDB" id="9802055at2"/>
<dbReference type="PROSITE" id="PS00680">
    <property type="entry name" value="MAP_1"/>
    <property type="match status" value="1"/>
</dbReference>
<feature type="binding site" evidence="6">
    <location>
        <position position="109"/>
    </location>
    <ligand>
        <name>a divalent metal cation</name>
        <dbReference type="ChEBI" id="CHEBI:60240"/>
        <label>1</label>
    </ligand>
</feature>
<keyword evidence="5 6" id="KW-0378">Hydrolase</keyword>
<feature type="binding site" evidence="6">
    <location>
        <position position="172"/>
    </location>
    <ligand>
        <name>a divalent metal cation</name>
        <dbReference type="ChEBI" id="CHEBI:60240"/>
        <label>2</label>
        <note>catalytic</note>
    </ligand>
</feature>
<reference evidence="9 10" key="1">
    <citation type="submission" date="2018-10" db="EMBL/GenBank/DDBJ databases">
        <title>Comparative functional genomics of the obligate endosymbiont Buchnera aphidicola.</title>
        <authorList>
            <person name="Chong R.A."/>
        </authorList>
    </citation>
    <scope>NUCLEOTIDE SEQUENCE [LARGE SCALE GENOMIC DNA]</scope>
    <source>
        <strain evidence="9 10">Mrh</strain>
    </source>
</reference>
<dbReference type="PANTHER" id="PTHR43330:SF27">
    <property type="entry name" value="METHIONINE AMINOPEPTIDASE"/>
    <property type="match status" value="1"/>
</dbReference>
<comment type="function">
    <text evidence="1 6">Removes the N-terminal methionine from nascent proteins. The N-terminal methionine is often cleaved when the second residue in the primary sequence is small and uncharged (Met-Ala-, Cys, Gly, Pro, Ser, Thr, or Val). Requires deformylation of the N(alpha)-formylated initiator methionine before it can be hydrolyzed.</text>
</comment>
<evidence type="ECO:0000256" key="4">
    <source>
        <dbReference type="ARBA" id="ARBA00022723"/>
    </source>
</evidence>
<proteinExistence type="inferred from homology"/>
<dbReference type="Proteomes" id="UP000298566">
    <property type="component" value="Chromosome"/>
</dbReference>
<dbReference type="InterPro" id="IPR002467">
    <property type="entry name" value="Pept_M24A_MAP1"/>
</dbReference>
<evidence type="ECO:0000313" key="10">
    <source>
        <dbReference type="Proteomes" id="UP000298566"/>
    </source>
</evidence>
<keyword evidence="4 6" id="KW-0479">Metal-binding</keyword>
<dbReference type="GO" id="GO:0046872">
    <property type="term" value="F:metal ion binding"/>
    <property type="evidence" value="ECO:0007669"/>
    <property type="project" value="UniProtKB-UniRule"/>
</dbReference>
<name>A0A4D6YFY5_BUCMH</name>
<feature type="binding site" evidence="6">
    <location>
        <position position="206"/>
    </location>
    <ligand>
        <name>a divalent metal cation</name>
        <dbReference type="ChEBI" id="CHEBI:60240"/>
        <label>2</label>
        <note>catalytic</note>
    </ligand>
</feature>
<protein>
    <recommendedName>
        <fullName evidence="6 7">Methionine aminopeptidase</fullName>
        <shortName evidence="6">MAP</shortName>
        <shortName evidence="6">MetAP</shortName>
        <ecNumber evidence="6 7">3.4.11.18</ecNumber>
    </recommendedName>
    <alternativeName>
        <fullName evidence="6">Peptidase M</fullName>
    </alternativeName>
</protein>
<dbReference type="Pfam" id="PF00557">
    <property type="entry name" value="Peptidase_M24"/>
    <property type="match status" value="1"/>
</dbReference>
<dbReference type="NCBIfam" id="TIGR00500">
    <property type="entry name" value="met_pdase_I"/>
    <property type="match status" value="1"/>
</dbReference>
<evidence type="ECO:0000256" key="1">
    <source>
        <dbReference type="ARBA" id="ARBA00002521"/>
    </source>
</evidence>
<keyword evidence="2 6" id="KW-0031">Aminopeptidase</keyword>
<dbReference type="EMBL" id="CP033004">
    <property type="protein sequence ID" value="QCI23245.1"/>
    <property type="molecule type" value="Genomic_DNA"/>
</dbReference>
<dbReference type="EC" id="3.4.11.18" evidence="6 7"/>
<evidence type="ECO:0000259" key="8">
    <source>
        <dbReference type="Pfam" id="PF00557"/>
    </source>
</evidence>
<comment type="catalytic activity">
    <reaction evidence="6 7">
        <text>Release of N-terminal amino acids, preferentially methionine, from peptides and arylamides.</text>
        <dbReference type="EC" id="3.4.11.18"/>
    </reaction>
</comment>
<evidence type="ECO:0000256" key="3">
    <source>
        <dbReference type="ARBA" id="ARBA00022670"/>
    </source>
</evidence>
<feature type="binding site" evidence="6">
    <location>
        <position position="109"/>
    </location>
    <ligand>
        <name>a divalent metal cation</name>
        <dbReference type="ChEBI" id="CHEBI:60240"/>
        <label>2</label>
        <note>catalytic</note>
    </ligand>
</feature>
<dbReference type="InterPro" id="IPR001714">
    <property type="entry name" value="Pept_M24_MAP"/>
</dbReference>
<evidence type="ECO:0000313" key="9">
    <source>
        <dbReference type="EMBL" id="QCI23245.1"/>
    </source>
</evidence>
<dbReference type="AlphaFoldDB" id="A0A4D6YFY5"/>
<dbReference type="PRINTS" id="PR00599">
    <property type="entry name" value="MAPEPTIDASE"/>
</dbReference>
<evidence type="ECO:0000256" key="2">
    <source>
        <dbReference type="ARBA" id="ARBA00022438"/>
    </source>
</evidence>
<feature type="binding site" evidence="6">
    <location>
        <position position="179"/>
    </location>
    <ligand>
        <name>substrate</name>
    </ligand>
</feature>
<organism evidence="9 10">
    <name type="scientific">Buchnera aphidicola subsp. Melaphis rhois</name>
    <dbReference type="NCBI Taxonomy" id="118103"/>
    <lineage>
        <taxon>Bacteria</taxon>
        <taxon>Pseudomonadati</taxon>
        <taxon>Pseudomonadota</taxon>
        <taxon>Gammaproteobacteria</taxon>
        <taxon>Enterobacterales</taxon>
        <taxon>Erwiniaceae</taxon>
        <taxon>Buchnera</taxon>
    </lineage>
</organism>
<dbReference type="GO" id="GO:0070006">
    <property type="term" value="F:metalloaminopeptidase activity"/>
    <property type="evidence" value="ECO:0007669"/>
    <property type="project" value="UniProtKB-UniRule"/>
</dbReference>
<feature type="binding site" evidence="6">
    <location>
        <position position="98"/>
    </location>
    <ligand>
        <name>a divalent metal cation</name>
        <dbReference type="ChEBI" id="CHEBI:60240"/>
        <label>1</label>
    </ligand>
</feature>
<dbReference type="HAMAP" id="MF_01974">
    <property type="entry name" value="MetAP_1"/>
    <property type="match status" value="1"/>
</dbReference>
<feature type="binding site" evidence="6">
    <location>
        <position position="237"/>
    </location>
    <ligand>
        <name>a divalent metal cation</name>
        <dbReference type="ChEBI" id="CHEBI:60240"/>
        <label>1</label>
    </ligand>
</feature>
<dbReference type="RefSeq" id="WP_158336446.1">
    <property type="nucleotide sequence ID" value="NZ_CP033004.1"/>
</dbReference>
<keyword evidence="3 6" id="KW-0645">Protease</keyword>
<dbReference type="CDD" id="cd01086">
    <property type="entry name" value="MetAP1"/>
    <property type="match status" value="1"/>
</dbReference>
<dbReference type="InterPro" id="IPR000994">
    <property type="entry name" value="Pept_M24"/>
</dbReference>
<dbReference type="GO" id="GO:0004239">
    <property type="term" value="F:initiator methionyl aminopeptidase activity"/>
    <property type="evidence" value="ECO:0007669"/>
    <property type="project" value="UniProtKB-UniRule"/>
</dbReference>
<dbReference type="Gene3D" id="3.90.230.10">
    <property type="entry name" value="Creatinase/methionine aminopeptidase superfamily"/>
    <property type="match status" value="1"/>
</dbReference>
<feature type="domain" description="Peptidase M24" evidence="8">
    <location>
        <begin position="13"/>
        <end position="244"/>
    </location>
</feature>
<comment type="subunit">
    <text evidence="6">Monomer.</text>
</comment>
<feature type="binding site" evidence="6">
    <location>
        <position position="237"/>
    </location>
    <ligand>
        <name>a divalent metal cation</name>
        <dbReference type="ChEBI" id="CHEBI:60240"/>
        <label>2</label>
        <note>catalytic</note>
    </ligand>
</feature>
<dbReference type="PANTHER" id="PTHR43330">
    <property type="entry name" value="METHIONINE AMINOPEPTIDASE"/>
    <property type="match status" value="1"/>
</dbReference>
<dbReference type="SUPFAM" id="SSF55920">
    <property type="entry name" value="Creatinase/aminopeptidase"/>
    <property type="match status" value="1"/>
</dbReference>
<sequence>MTTVSIKNTKEIKKMRVAGKLVAEVLEMIETYIQPDVSTEELNYICHNHIINKQKAKPACLGYNGFPKSICISVNDVVCHGIPNYKNKLKNGDIVNIDVAIIKNKYYSDASKMFFVGQPTPLGKMLCEVAKKSLYSSLYIIKPGIYLNQIGKTIQKYVEKHNFSIVREYCGHGIGTKFHEDPQILHHNYYNSEQIQLRSGMTFTIEPMINAGKCEVKCMNDGWTIKTKDHSLSAQYEHTILVNEKGCEVLTIQKGETIPRILCNSY</sequence>
<evidence type="ECO:0000256" key="7">
    <source>
        <dbReference type="RuleBase" id="RU003653"/>
    </source>
</evidence>
<feature type="binding site" evidence="6">
    <location>
        <position position="80"/>
    </location>
    <ligand>
        <name>substrate</name>
    </ligand>
</feature>
<gene>
    <name evidence="6 9" type="primary">map</name>
    <name evidence="9" type="ORF">D9V73_01085</name>
</gene>
<comment type="similarity">
    <text evidence="6">Belongs to the peptidase M24A family. Methionine aminopeptidase type 1 subfamily.</text>
</comment>
<evidence type="ECO:0000256" key="6">
    <source>
        <dbReference type="HAMAP-Rule" id="MF_01974"/>
    </source>
</evidence>
<dbReference type="GO" id="GO:0006508">
    <property type="term" value="P:proteolysis"/>
    <property type="evidence" value="ECO:0007669"/>
    <property type="project" value="UniProtKB-KW"/>
</dbReference>
<evidence type="ECO:0000256" key="5">
    <source>
        <dbReference type="ARBA" id="ARBA00022801"/>
    </source>
</evidence>